<dbReference type="AlphaFoldDB" id="A0AAD5RRX1"/>
<keyword evidence="2" id="KW-1185">Reference proteome</keyword>
<dbReference type="EMBL" id="JAKWBI020000116">
    <property type="protein sequence ID" value="KAJ2902326.1"/>
    <property type="molecule type" value="Genomic_DNA"/>
</dbReference>
<name>A0AAD5RRX1_9PEZI</name>
<accession>A0AAD5RRX1</accession>
<evidence type="ECO:0000313" key="2">
    <source>
        <dbReference type="Proteomes" id="UP001201980"/>
    </source>
</evidence>
<reference evidence="1" key="1">
    <citation type="submission" date="2022-07" db="EMBL/GenBank/DDBJ databases">
        <title>Draft genome sequence of Zalerion maritima ATCC 34329, a (micro)plastics degrading marine fungus.</title>
        <authorList>
            <person name="Paco A."/>
            <person name="Goncalves M.F.M."/>
            <person name="Rocha-Santos T.A.P."/>
            <person name="Alves A."/>
        </authorList>
    </citation>
    <scope>NUCLEOTIDE SEQUENCE</scope>
    <source>
        <strain evidence="1">ATCC 34329</strain>
    </source>
</reference>
<organism evidence="1 2">
    <name type="scientific">Zalerion maritima</name>
    <dbReference type="NCBI Taxonomy" id="339359"/>
    <lineage>
        <taxon>Eukaryota</taxon>
        <taxon>Fungi</taxon>
        <taxon>Dikarya</taxon>
        <taxon>Ascomycota</taxon>
        <taxon>Pezizomycotina</taxon>
        <taxon>Sordariomycetes</taxon>
        <taxon>Lulworthiomycetidae</taxon>
        <taxon>Lulworthiales</taxon>
        <taxon>Lulworthiaceae</taxon>
        <taxon>Zalerion</taxon>
    </lineage>
</organism>
<gene>
    <name evidence="1" type="ORF">MKZ38_000716</name>
</gene>
<comment type="caution">
    <text evidence="1">The sequence shown here is derived from an EMBL/GenBank/DDBJ whole genome shotgun (WGS) entry which is preliminary data.</text>
</comment>
<sequence>MPAYATNVKAYRLRKDEVEGHLLSFPDLELLSVSKDARGQYIIKTTTPMTPEHVAGLLKLHESKKTVEDED</sequence>
<protein>
    <submittedName>
        <fullName evidence="1">Uncharacterized protein</fullName>
    </submittedName>
</protein>
<evidence type="ECO:0000313" key="1">
    <source>
        <dbReference type="EMBL" id="KAJ2902326.1"/>
    </source>
</evidence>
<dbReference type="Proteomes" id="UP001201980">
    <property type="component" value="Unassembled WGS sequence"/>
</dbReference>
<proteinExistence type="predicted"/>